<keyword evidence="3" id="KW-1185">Reference proteome</keyword>
<evidence type="ECO:0000256" key="1">
    <source>
        <dbReference type="SAM" id="Coils"/>
    </source>
</evidence>
<evidence type="ECO:0000313" key="3">
    <source>
        <dbReference type="Proteomes" id="UP000820818"/>
    </source>
</evidence>
<feature type="coiled-coil region" evidence="1">
    <location>
        <begin position="28"/>
        <end position="55"/>
    </location>
</feature>
<accession>A0AAD5Q0R6</accession>
<dbReference type="EMBL" id="WJBH02000002">
    <property type="protein sequence ID" value="KAI9563324.1"/>
    <property type="molecule type" value="Genomic_DNA"/>
</dbReference>
<sequence>MPRRLEIRTTILEKKSDVRARGKDANSNDLYADEALQLLEEIQQLKSNIQKTDERILGTYVKSPSKRKKKSDVPARKVAYDVLYPAIGKKEGFKNQTEIETSFYMAFSYYRRREESGIGFLKNLDQNRK</sequence>
<reference evidence="2 3" key="1">
    <citation type="submission" date="2022-05" db="EMBL/GenBank/DDBJ databases">
        <title>A multi-omics perspective on studying reproductive biology in Daphnia sinensis.</title>
        <authorList>
            <person name="Jia J."/>
        </authorList>
    </citation>
    <scope>NUCLEOTIDE SEQUENCE [LARGE SCALE GENOMIC DNA]</scope>
    <source>
        <strain evidence="2 3">WSL</strain>
    </source>
</reference>
<keyword evidence="1" id="KW-0175">Coiled coil</keyword>
<dbReference type="Proteomes" id="UP000820818">
    <property type="component" value="Linkage Group LG2"/>
</dbReference>
<name>A0AAD5Q0R6_9CRUS</name>
<evidence type="ECO:0000313" key="2">
    <source>
        <dbReference type="EMBL" id="KAI9563324.1"/>
    </source>
</evidence>
<protein>
    <submittedName>
        <fullName evidence="2">Uncharacterized protein</fullName>
    </submittedName>
</protein>
<comment type="caution">
    <text evidence="2">The sequence shown here is derived from an EMBL/GenBank/DDBJ whole genome shotgun (WGS) entry which is preliminary data.</text>
</comment>
<organism evidence="2 3">
    <name type="scientific">Daphnia sinensis</name>
    <dbReference type="NCBI Taxonomy" id="1820382"/>
    <lineage>
        <taxon>Eukaryota</taxon>
        <taxon>Metazoa</taxon>
        <taxon>Ecdysozoa</taxon>
        <taxon>Arthropoda</taxon>
        <taxon>Crustacea</taxon>
        <taxon>Branchiopoda</taxon>
        <taxon>Diplostraca</taxon>
        <taxon>Cladocera</taxon>
        <taxon>Anomopoda</taxon>
        <taxon>Daphniidae</taxon>
        <taxon>Daphnia</taxon>
        <taxon>Daphnia similis group</taxon>
    </lineage>
</organism>
<dbReference type="AlphaFoldDB" id="A0AAD5Q0R6"/>
<gene>
    <name evidence="2" type="ORF">GHT06_010782</name>
</gene>
<proteinExistence type="predicted"/>